<evidence type="ECO:0000313" key="6">
    <source>
        <dbReference type="Proteomes" id="UP000231702"/>
    </source>
</evidence>
<dbReference type="Gene3D" id="2.102.30.10">
    <property type="entry name" value="tm1086 (SG structure) domain"/>
    <property type="match status" value="1"/>
</dbReference>
<evidence type="ECO:0000313" key="4">
    <source>
        <dbReference type="EMBL" id="SNY35605.1"/>
    </source>
</evidence>
<evidence type="ECO:0000313" key="5">
    <source>
        <dbReference type="Proteomes" id="UP000231655"/>
    </source>
</evidence>
<dbReference type="Proteomes" id="UP000231702">
    <property type="component" value="Unassembled WGS sequence"/>
</dbReference>
<keyword evidence="6" id="KW-1185">Reference proteome</keyword>
<reference evidence="4 5" key="1">
    <citation type="submission" date="2017-09" db="EMBL/GenBank/DDBJ databases">
        <authorList>
            <person name="Ehlers B."/>
            <person name="Leendertz F.H."/>
        </authorList>
    </citation>
    <scope>NUCLEOTIDE SEQUENCE [LARGE SCALE GENOMIC DNA]</scope>
    <source>
        <strain evidence="4 5">CGMCC 1.12662</strain>
    </source>
</reference>
<dbReference type="InterPro" id="IPR044909">
    <property type="entry name" value="TM_1086_sf"/>
</dbReference>
<reference evidence="3 6" key="2">
    <citation type="journal article" date="2018" name="Int. J. Syst. Evol. Microbiol.">
        <title>Pseudooceanicola lipolyticus sp. nov., a marine alphaproteobacterium, reclassification of Oceanicola flagellatus as Pseudooceanicola flagellatus comb. nov. and emended description of the genus Pseudooceanicola.</title>
        <authorList>
            <person name="Huang M.-M."/>
            <person name="Guo L.-L."/>
            <person name="Wu Y.-H."/>
            <person name="Lai Q.-L."/>
            <person name="Shao Z.-Z."/>
            <person name="Wang C.-S."/>
            <person name="Wu M."/>
            <person name="Xu X.-W."/>
        </authorList>
    </citation>
    <scope>NUCLEOTIDE SEQUENCE [LARGE SCALE GENOMIC DNA]</scope>
    <source>
        <strain evidence="3 6">Ar-45</strain>
    </source>
</reference>
<dbReference type="InterPro" id="IPR029433">
    <property type="entry name" value="DUF4438_N"/>
</dbReference>
<name>A0A285HIQ8_9RHOB</name>
<protein>
    <submittedName>
        <fullName evidence="3">DUF4438 domain-containing protein</fullName>
    </submittedName>
</protein>
<dbReference type="Pfam" id="PF14505">
    <property type="entry name" value="DUF4438"/>
    <property type="match status" value="1"/>
</dbReference>
<dbReference type="OrthoDB" id="596789at2"/>
<dbReference type="Pfam" id="PF20999">
    <property type="entry name" value="DUF4438_C"/>
    <property type="match status" value="1"/>
</dbReference>
<feature type="domain" description="DUF4438" evidence="1">
    <location>
        <begin position="32"/>
        <end position="160"/>
    </location>
</feature>
<evidence type="ECO:0000259" key="1">
    <source>
        <dbReference type="Pfam" id="PF14505"/>
    </source>
</evidence>
<proteinExistence type="predicted"/>
<organism evidence="4 5">
    <name type="scientific">Pseudooceanicola antarcticus</name>
    <dbReference type="NCBI Taxonomy" id="1247613"/>
    <lineage>
        <taxon>Bacteria</taxon>
        <taxon>Pseudomonadati</taxon>
        <taxon>Pseudomonadota</taxon>
        <taxon>Alphaproteobacteria</taxon>
        <taxon>Rhodobacterales</taxon>
        <taxon>Paracoccaceae</taxon>
        <taxon>Pseudooceanicola</taxon>
    </lineage>
</organism>
<dbReference type="Gene3D" id="4.10.1180.10">
    <property type="entry name" value="tm1086 domain"/>
    <property type="match status" value="1"/>
</dbReference>
<dbReference type="EMBL" id="OBEA01000001">
    <property type="protein sequence ID" value="SNY35605.1"/>
    <property type="molecule type" value="Genomic_DNA"/>
</dbReference>
<feature type="domain" description="DUF4438" evidence="2">
    <location>
        <begin position="162"/>
        <end position="281"/>
    </location>
</feature>
<sequence length="293" mass="31371">MPDPATNETSLVQMAVAGVVTTPSVKAGQYIPYPDGRATVLPGMFGVTYNVRCGDRAFGWAADHVEPGVSIDDDADSGRHHALHYLTCIGNEAVVTSGMAEGARGIVIGEHARILVQFEDEAQKLIAPGDTIQVITHGRGFELPEFPAVEFKKMSPRLFHALGITIENGKLQVPVAMELPIRIMGSGAELNSEYVDQDLMSGDRALMAELGIDQMQLGDLIAIRHADHHFGRSYREGAVSIALCIHGDSIMTGHGPGILTLMTTTDGSIDFHIDPDANIATRLSLDLNHGVLA</sequence>
<dbReference type="EMBL" id="PGTD01000017">
    <property type="protein sequence ID" value="PJE27966.1"/>
    <property type="molecule type" value="Genomic_DNA"/>
</dbReference>
<dbReference type="RefSeq" id="WP_097143874.1">
    <property type="nucleotide sequence ID" value="NZ_OBEA01000001.1"/>
</dbReference>
<dbReference type="Gene3D" id="2.40.10.170">
    <property type="match status" value="1"/>
</dbReference>
<accession>A0A285HIQ8</accession>
<dbReference type="InterPro" id="IPR044910">
    <property type="entry name" value="TM_1086_SG_dom"/>
</dbReference>
<dbReference type="InterPro" id="IPR048399">
    <property type="entry name" value="DUF4438_C"/>
</dbReference>
<gene>
    <name evidence="3" type="ORF">CVM39_15530</name>
    <name evidence="4" type="ORF">SAMN06297129_0049</name>
</gene>
<evidence type="ECO:0000259" key="2">
    <source>
        <dbReference type="Pfam" id="PF20999"/>
    </source>
</evidence>
<evidence type="ECO:0000313" key="3">
    <source>
        <dbReference type="EMBL" id="PJE27966.1"/>
    </source>
</evidence>
<dbReference type="Proteomes" id="UP000231655">
    <property type="component" value="Unassembled WGS sequence"/>
</dbReference>
<dbReference type="AlphaFoldDB" id="A0A285HIQ8"/>